<organism evidence="1">
    <name type="scientific">uncultured Pleomorphomonas sp</name>
    <dbReference type="NCBI Taxonomy" id="442121"/>
    <lineage>
        <taxon>Bacteria</taxon>
        <taxon>Pseudomonadati</taxon>
        <taxon>Pseudomonadota</taxon>
        <taxon>Alphaproteobacteria</taxon>
        <taxon>Hyphomicrobiales</taxon>
        <taxon>Pleomorphomonadaceae</taxon>
        <taxon>Pleomorphomonas</taxon>
        <taxon>environmental samples</taxon>
    </lineage>
</organism>
<accession>A0A212L3A6</accession>
<dbReference type="RefSeq" id="WP_288199193.1">
    <property type="nucleotide sequence ID" value="NZ_LT608334.1"/>
</dbReference>
<proteinExistence type="predicted"/>
<gene>
    <name evidence="1" type="ORF">KL86PLE_100440</name>
</gene>
<name>A0A212L3A6_9HYPH</name>
<dbReference type="AlphaFoldDB" id="A0A212L3A6"/>
<sequence length="454" mass="49647">MTLVVDIADPLAGSRVSEPVVFTVPVDLAAPLYRATLADGTRLICQRLSDGSGNGHTAFVACLSFTGTARLTLGEPLADAEAAALPGIRVLPGREADCFARLDTGAFDLELCSGTAEGTGASKWGVRHFKGLADGFELLPSGNNAIGGFYGPFFTPENGLINPPEHTRVDIEIVERGPLLHHYRMRGAIPDGLLPELRGKRFAIDWRFTYGTPYFQRRYQVDDFQTVINGRSVTNKITVGDEFEGGVGQLVFDRFAAYGGTRYRTGDPYAGLLVDMVNETLAEAKTDNPKFAAFRDKLSRMDEAHWDLYWRLFSAWENALPEAEIFERLARVRAAAHVKADLNDRAWTLADRPVDVSAVPHETIFPGPASKTAEFHVASGRAMVWWTSVPSGAFQIVQRRQSGWVNWGSNGENECPELPVGVDIKTAYGPFAESWQAVADQLETAPSAVVRLSP</sequence>
<protein>
    <submittedName>
        <fullName evidence="1">Uncharacterized protein</fullName>
    </submittedName>
</protein>
<evidence type="ECO:0000313" key="1">
    <source>
        <dbReference type="EMBL" id="SCM72041.1"/>
    </source>
</evidence>
<dbReference type="EMBL" id="FMJD01000002">
    <property type="protein sequence ID" value="SCM72041.1"/>
    <property type="molecule type" value="Genomic_DNA"/>
</dbReference>
<reference evidence="1" key="1">
    <citation type="submission" date="2016-08" db="EMBL/GenBank/DDBJ databases">
        <authorList>
            <person name="Seilhamer J.J."/>
        </authorList>
    </citation>
    <scope>NUCLEOTIDE SEQUENCE</scope>
    <source>
        <strain evidence="1">86</strain>
    </source>
</reference>